<gene>
    <name evidence="1" type="ORF">H4687_000466</name>
</gene>
<sequence>MDHTHATAGDDPTGQTAVEVEGAVEAPSLYIHPVRARRVCP</sequence>
<protein>
    <submittedName>
        <fullName evidence="1">Uncharacterized protein</fullName>
    </submittedName>
</protein>
<evidence type="ECO:0000313" key="1">
    <source>
        <dbReference type="EMBL" id="MBE1594337.1"/>
    </source>
</evidence>
<dbReference type="AlphaFoldDB" id="A0A8I0TNK3"/>
<dbReference type="RefSeq" id="WP_257035288.1">
    <property type="nucleotide sequence ID" value="NZ_JADBGF010000001.1"/>
</dbReference>
<dbReference type="EMBL" id="JADBGF010000001">
    <property type="protein sequence ID" value="MBE1594337.1"/>
    <property type="molecule type" value="Genomic_DNA"/>
</dbReference>
<evidence type="ECO:0000313" key="2">
    <source>
        <dbReference type="Proteomes" id="UP000629287"/>
    </source>
</evidence>
<dbReference type="Proteomes" id="UP000629287">
    <property type="component" value="Unassembled WGS sequence"/>
</dbReference>
<comment type="caution">
    <text evidence="1">The sequence shown here is derived from an EMBL/GenBank/DDBJ whole genome shotgun (WGS) entry which is preliminary data.</text>
</comment>
<accession>A0A8I0TNK3</accession>
<keyword evidence="2" id="KW-1185">Reference proteome</keyword>
<dbReference type="GeneID" id="86833845"/>
<name>A0A8I0TNK3_9ACTN</name>
<proteinExistence type="predicted"/>
<organism evidence="1 2">
    <name type="scientific">Streptomyces stelliscabiei</name>
    <dbReference type="NCBI Taxonomy" id="146820"/>
    <lineage>
        <taxon>Bacteria</taxon>
        <taxon>Bacillati</taxon>
        <taxon>Actinomycetota</taxon>
        <taxon>Actinomycetes</taxon>
        <taxon>Kitasatosporales</taxon>
        <taxon>Streptomycetaceae</taxon>
        <taxon>Streptomyces</taxon>
    </lineage>
</organism>
<reference evidence="1 2" key="1">
    <citation type="submission" date="2020-10" db="EMBL/GenBank/DDBJ databases">
        <title>Sequencing the genomes of 1000 actinobacteria strains.</title>
        <authorList>
            <person name="Klenk H.-P."/>
        </authorList>
    </citation>
    <scope>NUCLEOTIDE SEQUENCE [LARGE SCALE GENOMIC DNA]</scope>
    <source>
        <strain evidence="1 2">DSM 41803</strain>
    </source>
</reference>